<dbReference type="AlphaFoldDB" id="A0AAN6USI6"/>
<evidence type="ECO:0000256" key="1">
    <source>
        <dbReference type="SAM" id="MobiDB-lite"/>
    </source>
</evidence>
<sequence>MVVRAQVGAAPPAVLGRRDAAARHARADALVVVRHQRVRAAAAVRVHVARALGGGGGGGGGVWFVVVGVVVVAGWGAGGVDKCGAGHGDDEWGGGLGGWLAERGFPGEEMDDVKGVARGDGPGAGRGRVW</sequence>
<name>A0AAN6USI6_9PEZI</name>
<dbReference type="Proteomes" id="UP001304895">
    <property type="component" value="Unassembled WGS sequence"/>
</dbReference>
<accession>A0AAN6USI6</accession>
<reference evidence="2" key="2">
    <citation type="submission" date="2023-05" db="EMBL/GenBank/DDBJ databases">
        <authorList>
            <consortium name="Lawrence Berkeley National Laboratory"/>
            <person name="Steindorff A."/>
            <person name="Hensen N."/>
            <person name="Bonometti L."/>
            <person name="Westerberg I."/>
            <person name="Brannstrom I.O."/>
            <person name="Guillou S."/>
            <person name="Cros-Aarteil S."/>
            <person name="Calhoun S."/>
            <person name="Haridas S."/>
            <person name="Kuo A."/>
            <person name="Mondo S."/>
            <person name="Pangilinan J."/>
            <person name="Riley R."/>
            <person name="Labutti K."/>
            <person name="Andreopoulos B."/>
            <person name="Lipzen A."/>
            <person name="Chen C."/>
            <person name="Yanf M."/>
            <person name="Daum C."/>
            <person name="Ng V."/>
            <person name="Clum A."/>
            <person name="Ohm R."/>
            <person name="Martin F."/>
            <person name="Silar P."/>
            <person name="Natvig D."/>
            <person name="Lalanne C."/>
            <person name="Gautier V."/>
            <person name="Ament-Velasquez S.L."/>
            <person name="Kruys A."/>
            <person name="Hutchinson M.I."/>
            <person name="Powell A.J."/>
            <person name="Barry K."/>
            <person name="Miller A.N."/>
            <person name="Grigoriev I.V."/>
            <person name="Debuchy R."/>
            <person name="Gladieux P."/>
            <person name="Thoren M.H."/>
            <person name="Johannesson H."/>
        </authorList>
    </citation>
    <scope>NUCLEOTIDE SEQUENCE</scope>
    <source>
        <strain evidence="2">CBS 123565</strain>
    </source>
</reference>
<feature type="compositionally biased region" description="Gly residues" evidence="1">
    <location>
        <begin position="118"/>
        <end position="130"/>
    </location>
</feature>
<comment type="caution">
    <text evidence="2">The sequence shown here is derived from an EMBL/GenBank/DDBJ whole genome shotgun (WGS) entry which is preliminary data.</text>
</comment>
<gene>
    <name evidence="2" type="ORF">BT67DRAFT_8398</name>
</gene>
<organism evidence="2 3">
    <name type="scientific">Trichocladium antarcticum</name>
    <dbReference type="NCBI Taxonomy" id="1450529"/>
    <lineage>
        <taxon>Eukaryota</taxon>
        <taxon>Fungi</taxon>
        <taxon>Dikarya</taxon>
        <taxon>Ascomycota</taxon>
        <taxon>Pezizomycotina</taxon>
        <taxon>Sordariomycetes</taxon>
        <taxon>Sordariomycetidae</taxon>
        <taxon>Sordariales</taxon>
        <taxon>Chaetomiaceae</taxon>
        <taxon>Trichocladium</taxon>
    </lineage>
</organism>
<protein>
    <submittedName>
        <fullName evidence="2">Uncharacterized protein</fullName>
    </submittedName>
</protein>
<reference evidence="2" key="1">
    <citation type="journal article" date="2023" name="Mol. Phylogenet. Evol.">
        <title>Genome-scale phylogeny and comparative genomics of the fungal order Sordariales.</title>
        <authorList>
            <person name="Hensen N."/>
            <person name="Bonometti L."/>
            <person name="Westerberg I."/>
            <person name="Brannstrom I.O."/>
            <person name="Guillou S."/>
            <person name="Cros-Aarteil S."/>
            <person name="Calhoun S."/>
            <person name="Haridas S."/>
            <person name="Kuo A."/>
            <person name="Mondo S."/>
            <person name="Pangilinan J."/>
            <person name="Riley R."/>
            <person name="LaButti K."/>
            <person name="Andreopoulos B."/>
            <person name="Lipzen A."/>
            <person name="Chen C."/>
            <person name="Yan M."/>
            <person name="Daum C."/>
            <person name="Ng V."/>
            <person name="Clum A."/>
            <person name="Steindorff A."/>
            <person name="Ohm R.A."/>
            <person name="Martin F."/>
            <person name="Silar P."/>
            <person name="Natvig D.O."/>
            <person name="Lalanne C."/>
            <person name="Gautier V."/>
            <person name="Ament-Velasquez S.L."/>
            <person name="Kruys A."/>
            <person name="Hutchinson M.I."/>
            <person name="Powell A.J."/>
            <person name="Barry K."/>
            <person name="Miller A.N."/>
            <person name="Grigoriev I.V."/>
            <person name="Debuchy R."/>
            <person name="Gladieux P."/>
            <person name="Hiltunen Thoren M."/>
            <person name="Johannesson H."/>
        </authorList>
    </citation>
    <scope>NUCLEOTIDE SEQUENCE</scope>
    <source>
        <strain evidence="2">CBS 123565</strain>
    </source>
</reference>
<evidence type="ECO:0000313" key="2">
    <source>
        <dbReference type="EMBL" id="KAK4138408.1"/>
    </source>
</evidence>
<feature type="region of interest" description="Disordered" evidence="1">
    <location>
        <begin position="110"/>
        <end position="130"/>
    </location>
</feature>
<evidence type="ECO:0000313" key="3">
    <source>
        <dbReference type="Proteomes" id="UP001304895"/>
    </source>
</evidence>
<dbReference type="EMBL" id="MU853401">
    <property type="protein sequence ID" value="KAK4138408.1"/>
    <property type="molecule type" value="Genomic_DNA"/>
</dbReference>
<keyword evidence="3" id="KW-1185">Reference proteome</keyword>
<proteinExistence type="predicted"/>